<evidence type="ECO:0000313" key="3">
    <source>
        <dbReference type="WBParaSite" id="ACOC_0001026101-mRNA-1"/>
    </source>
</evidence>
<reference evidence="1 2" key="2">
    <citation type="submission" date="2018-11" db="EMBL/GenBank/DDBJ databases">
        <authorList>
            <consortium name="Pathogen Informatics"/>
        </authorList>
    </citation>
    <scope>NUCLEOTIDE SEQUENCE [LARGE SCALE GENOMIC DNA]</scope>
    <source>
        <strain evidence="1 2">Costa Rica</strain>
    </source>
</reference>
<accession>A0A0R3PVZ3</accession>
<dbReference type="Proteomes" id="UP000267027">
    <property type="component" value="Unassembled WGS sequence"/>
</dbReference>
<dbReference type="AlphaFoldDB" id="A0A0R3PVZ3"/>
<evidence type="ECO:0000313" key="2">
    <source>
        <dbReference type="Proteomes" id="UP000267027"/>
    </source>
</evidence>
<organism evidence="3">
    <name type="scientific">Angiostrongylus costaricensis</name>
    <name type="common">Nematode worm</name>
    <dbReference type="NCBI Taxonomy" id="334426"/>
    <lineage>
        <taxon>Eukaryota</taxon>
        <taxon>Metazoa</taxon>
        <taxon>Ecdysozoa</taxon>
        <taxon>Nematoda</taxon>
        <taxon>Chromadorea</taxon>
        <taxon>Rhabditida</taxon>
        <taxon>Rhabditina</taxon>
        <taxon>Rhabditomorpha</taxon>
        <taxon>Strongyloidea</taxon>
        <taxon>Metastrongylidae</taxon>
        <taxon>Angiostrongylus</taxon>
    </lineage>
</organism>
<dbReference type="OrthoDB" id="5864015at2759"/>
<dbReference type="WBParaSite" id="ACOC_0001026101-mRNA-1">
    <property type="protein sequence ID" value="ACOC_0001026101-mRNA-1"/>
    <property type="gene ID" value="ACOC_0001026101"/>
</dbReference>
<reference evidence="3" key="1">
    <citation type="submission" date="2017-02" db="UniProtKB">
        <authorList>
            <consortium name="WormBaseParasite"/>
        </authorList>
    </citation>
    <scope>IDENTIFICATION</scope>
</reference>
<gene>
    <name evidence="1" type="ORF">ACOC_LOCUS10262</name>
</gene>
<evidence type="ECO:0000313" key="1">
    <source>
        <dbReference type="EMBL" id="VDM61847.1"/>
    </source>
</evidence>
<dbReference type="EMBL" id="UYYA01004437">
    <property type="protein sequence ID" value="VDM61847.1"/>
    <property type="molecule type" value="Genomic_DNA"/>
</dbReference>
<name>A0A0R3PVZ3_ANGCS</name>
<keyword evidence="2" id="KW-1185">Reference proteome</keyword>
<proteinExistence type="predicted"/>
<sequence>MDKISLHSSSIQDQRRLLEDMEAIIGQPVQKGENVDNQCMYQKLLSKFPVRIQRKVFHKKITFPDEPFTMQQLLKYFEEVITSEELIVARPP</sequence>
<protein>
    <submittedName>
        <fullName evidence="3">USP domain-containing protein</fullName>
    </submittedName>
</protein>